<proteinExistence type="predicted"/>
<dbReference type="Proteomes" id="UP000054598">
    <property type="component" value="Unassembled WGS sequence"/>
</dbReference>
<gene>
    <name evidence="1" type="ORF">XD82_1532</name>
    <name evidence="2" type="ORF">XE10_1243</name>
</gene>
<sequence length="171" mass="19267">APHPKFIDLTSICPENRFDYKRIHDGNRDAVIRVLLSSNEGGISAIASAINPLSKKIMLGTLKESGIEALLHDRRIRIKDAVLYAEDVNQQFSRVVIAFDVPAYTPVIYFKSKGKEEYLKVVQDTAGDLVFQDKRTPAPYMSGFYEWLNDDKPTVNSLVAERYASLFLNAN</sequence>
<dbReference type="AlphaFoldDB" id="A0A117LPR6"/>
<reference evidence="3 4" key="2">
    <citation type="journal article" date="2015" name="MBio">
        <title>Genome-Resolved Metagenomic Analysis Reveals Roles for Candidate Phyla and Other Microbial Community Members in Biogeochemical Transformations in Oil Reservoirs.</title>
        <authorList>
            <person name="Hu P."/>
            <person name="Tom L."/>
            <person name="Singh A."/>
            <person name="Thomas B.C."/>
            <person name="Baker B.J."/>
            <person name="Piceno Y.M."/>
            <person name="Andersen G.L."/>
            <person name="Banfield J.F."/>
        </authorList>
    </citation>
    <scope>NUCLEOTIDE SEQUENCE [LARGE SCALE GENOMIC DNA]</scope>
</reference>
<reference evidence="1" key="1">
    <citation type="journal article" date="2015" name="MBio">
        <title>Genome-resolved metagenomic analysis reveals roles for candidate phyla and other microbial community members in biogeochemical transformations in oil reservoirs.</title>
        <authorList>
            <person name="Hu P."/>
            <person name="Tom L."/>
            <person name="Singh A."/>
            <person name="Thomas B.C."/>
            <person name="Baker B.J."/>
            <person name="Piceno Y.M."/>
            <person name="Andersen G.L."/>
            <person name="Banfield J.F."/>
        </authorList>
    </citation>
    <scope>NUCLEOTIDE SEQUENCE [LARGE SCALE GENOMIC DNA]</scope>
    <source>
        <strain evidence="1">62_101</strain>
        <strain evidence="2">63_41</strain>
    </source>
</reference>
<organism evidence="1 3">
    <name type="scientific">Methanoculleus marisnigri</name>
    <dbReference type="NCBI Taxonomy" id="2198"/>
    <lineage>
        <taxon>Archaea</taxon>
        <taxon>Methanobacteriati</taxon>
        <taxon>Methanobacteriota</taxon>
        <taxon>Stenosarchaea group</taxon>
        <taxon>Methanomicrobia</taxon>
        <taxon>Methanomicrobiales</taxon>
        <taxon>Methanomicrobiaceae</taxon>
        <taxon>Methanoculleus</taxon>
    </lineage>
</organism>
<feature type="non-terminal residue" evidence="1">
    <location>
        <position position="1"/>
    </location>
</feature>
<accession>A0A117LPR6</accession>
<name>A0A117LPR6_9EURY</name>
<comment type="caution">
    <text evidence="1">The sequence shown here is derived from an EMBL/GenBank/DDBJ whole genome shotgun (WGS) entry which is preliminary data.</text>
</comment>
<dbReference type="EMBL" id="LGHE01000138">
    <property type="protein sequence ID" value="KUL00871.1"/>
    <property type="molecule type" value="Genomic_DNA"/>
</dbReference>
<evidence type="ECO:0000313" key="3">
    <source>
        <dbReference type="Proteomes" id="UP000054323"/>
    </source>
</evidence>
<dbReference type="Proteomes" id="UP000054323">
    <property type="component" value="Unassembled WGS sequence"/>
</dbReference>
<dbReference type="PATRIC" id="fig|2198.3.peg.1127"/>
<evidence type="ECO:0000313" key="1">
    <source>
        <dbReference type="EMBL" id="KUK60731.1"/>
    </source>
</evidence>
<evidence type="ECO:0000313" key="2">
    <source>
        <dbReference type="EMBL" id="KUL00871.1"/>
    </source>
</evidence>
<protein>
    <submittedName>
        <fullName evidence="1">Uncharacterized protein</fullName>
    </submittedName>
</protein>
<dbReference type="EMBL" id="LGGD01000216">
    <property type="protein sequence ID" value="KUK60731.1"/>
    <property type="molecule type" value="Genomic_DNA"/>
</dbReference>
<evidence type="ECO:0000313" key="4">
    <source>
        <dbReference type="Proteomes" id="UP000054598"/>
    </source>
</evidence>